<organism evidence="2 3">
    <name type="scientific">Myotis davidii</name>
    <name type="common">David's myotis</name>
    <dbReference type="NCBI Taxonomy" id="225400"/>
    <lineage>
        <taxon>Eukaryota</taxon>
        <taxon>Metazoa</taxon>
        <taxon>Chordata</taxon>
        <taxon>Craniata</taxon>
        <taxon>Vertebrata</taxon>
        <taxon>Euteleostomi</taxon>
        <taxon>Mammalia</taxon>
        <taxon>Eutheria</taxon>
        <taxon>Laurasiatheria</taxon>
        <taxon>Chiroptera</taxon>
        <taxon>Yangochiroptera</taxon>
        <taxon>Vespertilionidae</taxon>
        <taxon>Myotis</taxon>
    </lineage>
</organism>
<feature type="compositionally biased region" description="Polar residues" evidence="1">
    <location>
        <begin position="1"/>
        <end position="15"/>
    </location>
</feature>
<dbReference type="AlphaFoldDB" id="L5MGN3"/>
<evidence type="ECO:0000313" key="3">
    <source>
        <dbReference type="Proteomes" id="UP000010556"/>
    </source>
</evidence>
<reference evidence="3" key="1">
    <citation type="journal article" date="2013" name="Science">
        <title>Comparative analysis of bat genomes provides insight into the evolution of flight and immunity.</title>
        <authorList>
            <person name="Zhang G."/>
            <person name="Cowled C."/>
            <person name="Shi Z."/>
            <person name="Huang Z."/>
            <person name="Bishop-Lilly K.A."/>
            <person name="Fang X."/>
            <person name="Wynne J.W."/>
            <person name="Xiong Z."/>
            <person name="Baker M.L."/>
            <person name="Zhao W."/>
            <person name="Tachedjian M."/>
            <person name="Zhu Y."/>
            <person name="Zhou P."/>
            <person name="Jiang X."/>
            <person name="Ng J."/>
            <person name="Yang L."/>
            <person name="Wu L."/>
            <person name="Xiao J."/>
            <person name="Feng Y."/>
            <person name="Chen Y."/>
            <person name="Sun X."/>
            <person name="Zhang Y."/>
            <person name="Marsh G.A."/>
            <person name="Crameri G."/>
            <person name="Broder C.C."/>
            <person name="Frey K.G."/>
            <person name="Wang L.F."/>
            <person name="Wang J."/>
        </authorList>
    </citation>
    <scope>NUCLEOTIDE SEQUENCE [LARGE SCALE GENOMIC DNA]</scope>
</reference>
<evidence type="ECO:0000313" key="2">
    <source>
        <dbReference type="EMBL" id="ELK37531.1"/>
    </source>
</evidence>
<evidence type="ECO:0000256" key="1">
    <source>
        <dbReference type="SAM" id="MobiDB-lite"/>
    </source>
</evidence>
<sequence length="80" mass="8610">MRVAESQESCLSPTSGGLRPAGVARGVPGNEGSWLRKTGTSEHERGTLCGERVTDVAADWSTKLSDADHGRHLGFQKLFR</sequence>
<dbReference type="Proteomes" id="UP000010556">
    <property type="component" value="Unassembled WGS sequence"/>
</dbReference>
<dbReference type="EMBL" id="KB100325">
    <property type="protein sequence ID" value="ELK37531.1"/>
    <property type="molecule type" value="Genomic_DNA"/>
</dbReference>
<name>L5MGN3_MYODS</name>
<gene>
    <name evidence="2" type="ORF">MDA_GLEAN10010422</name>
</gene>
<feature type="region of interest" description="Disordered" evidence="1">
    <location>
        <begin position="1"/>
        <end position="49"/>
    </location>
</feature>
<accession>L5MGN3</accession>
<protein>
    <submittedName>
        <fullName evidence="2">Uncharacterized protein</fullName>
    </submittedName>
</protein>
<keyword evidence="3" id="KW-1185">Reference proteome</keyword>
<proteinExistence type="predicted"/>